<accession>A0A8J5QM02</accession>
<dbReference type="Pfam" id="PF00021">
    <property type="entry name" value="UPAR_LY6"/>
    <property type="match status" value="1"/>
</dbReference>
<evidence type="ECO:0000256" key="2">
    <source>
        <dbReference type="SAM" id="SignalP"/>
    </source>
</evidence>
<reference evidence="4" key="1">
    <citation type="submission" date="2020-03" db="EMBL/GenBank/DDBJ databases">
        <authorList>
            <person name="Chebbi M.A."/>
            <person name="Drezen J.M."/>
        </authorList>
    </citation>
    <scope>NUCLEOTIDE SEQUENCE</scope>
    <source>
        <tissue evidence="4">Whole body</tissue>
    </source>
</reference>
<sequence>MKYLIFFGVIAAVFVSGQCLQCFECYGDKCDDGSSLKTTVNCIGNYQICFKQVISEQADKKVQYKRGCFVADKINEIIVLNNIISTEVYFCNKDKCNGVGSITASLSIVLVTLLALMFASEKW</sequence>
<dbReference type="Proteomes" id="UP000729913">
    <property type="component" value="Unassembled WGS sequence"/>
</dbReference>
<organism evidence="4 5">
    <name type="scientific">Cotesia typhae</name>
    <dbReference type="NCBI Taxonomy" id="2053667"/>
    <lineage>
        <taxon>Eukaryota</taxon>
        <taxon>Metazoa</taxon>
        <taxon>Ecdysozoa</taxon>
        <taxon>Arthropoda</taxon>
        <taxon>Hexapoda</taxon>
        <taxon>Insecta</taxon>
        <taxon>Pterygota</taxon>
        <taxon>Neoptera</taxon>
        <taxon>Endopterygota</taxon>
        <taxon>Hymenoptera</taxon>
        <taxon>Apocrita</taxon>
        <taxon>Ichneumonoidea</taxon>
        <taxon>Braconidae</taxon>
        <taxon>Microgastrinae</taxon>
        <taxon>Cotesia</taxon>
    </lineage>
</organism>
<reference evidence="4" key="2">
    <citation type="submission" date="2021-04" db="EMBL/GenBank/DDBJ databases">
        <title>Genome-wide patterns of bracovirus chromosomal integration into multiple host tissues during parasitism.</title>
        <authorList>
            <person name="Chebbi M.A.C."/>
        </authorList>
    </citation>
    <scope>NUCLEOTIDE SEQUENCE</scope>
    <source>
        <tissue evidence="4">Whole body</tissue>
    </source>
</reference>
<name>A0A8J5QM02_9HYME</name>
<dbReference type="CDD" id="cd00117">
    <property type="entry name" value="TFP"/>
    <property type="match status" value="1"/>
</dbReference>
<evidence type="ECO:0000313" key="4">
    <source>
        <dbReference type="EMBL" id="KAG8036418.1"/>
    </source>
</evidence>
<dbReference type="InterPro" id="IPR016054">
    <property type="entry name" value="LY6_UPA_recep-like"/>
</dbReference>
<keyword evidence="1" id="KW-0812">Transmembrane</keyword>
<keyword evidence="5" id="KW-1185">Reference proteome</keyword>
<protein>
    <recommendedName>
        <fullName evidence="3">UPAR/Ly6 domain-containing protein</fullName>
    </recommendedName>
</protein>
<dbReference type="OrthoDB" id="7656257at2759"/>
<dbReference type="EMBL" id="JAAOIC020000048">
    <property type="protein sequence ID" value="KAG8036418.1"/>
    <property type="molecule type" value="Genomic_DNA"/>
</dbReference>
<comment type="caution">
    <text evidence="4">The sequence shown here is derived from an EMBL/GenBank/DDBJ whole genome shotgun (WGS) entry which is preliminary data.</text>
</comment>
<keyword evidence="1" id="KW-1133">Transmembrane helix</keyword>
<keyword evidence="1" id="KW-0472">Membrane</keyword>
<keyword evidence="2" id="KW-0732">Signal</keyword>
<evidence type="ECO:0000313" key="5">
    <source>
        <dbReference type="Proteomes" id="UP000729913"/>
    </source>
</evidence>
<feature type="domain" description="UPAR/Ly6" evidence="3">
    <location>
        <begin position="20"/>
        <end position="98"/>
    </location>
</feature>
<feature type="signal peptide" evidence="2">
    <location>
        <begin position="1"/>
        <end position="17"/>
    </location>
</feature>
<evidence type="ECO:0000259" key="3">
    <source>
        <dbReference type="Pfam" id="PF00021"/>
    </source>
</evidence>
<proteinExistence type="predicted"/>
<feature type="transmembrane region" description="Helical" evidence="1">
    <location>
        <begin position="98"/>
        <end position="119"/>
    </location>
</feature>
<gene>
    <name evidence="4" type="ORF">G9C98_003740</name>
</gene>
<feature type="chain" id="PRO_5035328157" description="UPAR/Ly6 domain-containing protein" evidence="2">
    <location>
        <begin position="18"/>
        <end position="123"/>
    </location>
</feature>
<dbReference type="AlphaFoldDB" id="A0A8J5QM02"/>
<evidence type="ECO:0000256" key="1">
    <source>
        <dbReference type="SAM" id="Phobius"/>
    </source>
</evidence>